<dbReference type="Pfam" id="PF12698">
    <property type="entry name" value="ABC2_membrane_3"/>
    <property type="match status" value="1"/>
</dbReference>
<dbReference type="PANTHER" id="PTHR30294">
    <property type="entry name" value="MEMBRANE COMPONENT OF ABC TRANSPORTER YHHJ-RELATED"/>
    <property type="match status" value="1"/>
</dbReference>
<dbReference type="Gene3D" id="3.40.1710.10">
    <property type="entry name" value="abc type-2 transporter like domain"/>
    <property type="match status" value="1"/>
</dbReference>
<feature type="transmembrane region" description="Helical" evidence="8">
    <location>
        <begin position="348"/>
        <end position="366"/>
    </location>
</feature>
<evidence type="ECO:0000256" key="8">
    <source>
        <dbReference type="SAM" id="Phobius"/>
    </source>
</evidence>
<feature type="transmembrane region" description="Helical" evidence="8">
    <location>
        <begin position="227"/>
        <end position="251"/>
    </location>
</feature>
<evidence type="ECO:0000256" key="1">
    <source>
        <dbReference type="ARBA" id="ARBA00004651"/>
    </source>
</evidence>
<sequence length="370" mass="41664">MLKYLLEKEFKQFFRNKALPRMMIIMPLVAVLVFPLAADFEIKNINLSVVDHDKSSYSKKLTEHIIASGYFRMSDVSETYTESLSSVEKGHSDMILEIPAGFEKDLVKESHANILIAANTVNGVKGGIGSSYLANIINSFSSEVRTEWIVSGNRLSTPRFEIVPDYRYNPQLLYRVTMIPAIMIMILAMVAGFLPALNIVGEKEDGSIEQMNVTPVKKFLFILSKLIPYWLLGFVVISISFLVARIAYGLVPAGNLLVIYFYASLFVFAFSGFGLVISNYAQTFQQAIFMMFFFVITFIFLSGLYTPVENMPGWAQAISTFSPLKYMIQVLRLVYLKGSGFAELTTQLFALISFAVFFNGWAILSYRKSS</sequence>
<organism evidence="10">
    <name type="scientific">bioreactor metagenome</name>
    <dbReference type="NCBI Taxonomy" id="1076179"/>
    <lineage>
        <taxon>unclassified sequences</taxon>
        <taxon>metagenomes</taxon>
        <taxon>ecological metagenomes</taxon>
    </lineage>
</organism>
<feature type="transmembrane region" description="Helical" evidence="8">
    <location>
        <begin position="172"/>
        <end position="194"/>
    </location>
</feature>
<comment type="similarity">
    <text evidence="2">Belongs to the ABC-2 integral membrane protein family.</text>
</comment>
<proteinExistence type="inferred from homology"/>
<feature type="domain" description="ABC transmembrane type-2" evidence="9">
    <location>
        <begin position="130"/>
        <end position="369"/>
    </location>
</feature>
<feature type="transmembrane region" description="Helical" evidence="8">
    <location>
        <begin position="257"/>
        <end position="276"/>
    </location>
</feature>
<protein>
    <submittedName>
        <fullName evidence="10">Putative multidrug ABC transporter permease YbhR</fullName>
    </submittedName>
</protein>
<evidence type="ECO:0000256" key="3">
    <source>
        <dbReference type="ARBA" id="ARBA00022448"/>
    </source>
</evidence>
<feature type="transmembrane region" description="Helical" evidence="8">
    <location>
        <begin position="21"/>
        <end position="38"/>
    </location>
</feature>
<name>A0A644WEQ6_9ZZZZ</name>
<dbReference type="GO" id="GO:0005886">
    <property type="term" value="C:plasma membrane"/>
    <property type="evidence" value="ECO:0007669"/>
    <property type="project" value="UniProtKB-SubCell"/>
</dbReference>
<dbReference type="InterPro" id="IPR051449">
    <property type="entry name" value="ABC-2_transporter_component"/>
</dbReference>
<evidence type="ECO:0000256" key="5">
    <source>
        <dbReference type="ARBA" id="ARBA00022692"/>
    </source>
</evidence>
<dbReference type="PROSITE" id="PS51012">
    <property type="entry name" value="ABC_TM2"/>
    <property type="match status" value="1"/>
</dbReference>
<dbReference type="AlphaFoldDB" id="A0A644WEQ6"/>
<keyword evidence="6 8" id="KW-1133">Transmembrane helix</keyword>
<keyword evidence="5 8" id="KW-0812">Transmembrane</keyword>
<reference evidence="10" key="1">
    <citation type="submission" date="2019-08" db="EMBL/GenBank/DDBJ databases">
        <authorList>
            <person name="Kucharzyk K."/>
            <person name="Murdoch R.W."/>
            <person name="Higgins S."/>
            <person name="Loffler F."/>
        </authorList>
    </citation>
    <scope>NUCLEOTIDE SEQUENCE</scope>
</reference>
<keyword evidence="7 8" id="KW-0472">Membrane</keyword>
<dbReference type="EMBL" id="VSSQ01000843">
    <property type="protein sequence ID" value="MPM02079.1"/>
    <property type="molecule type" value="Genomic_DNA"/>
</dbReference>
<dbReference type="GO" id="GO:0140359">
    <property type="term" value="F:ABC-type transporter activity"/>
    <property type="evidence" value="ECO:0007669"/>
    <property type="project" value="InterPro"/>
</dbReference>
<evidence type="ECO:0000259" key="9">
    <source>
        <dbReference type="PROSITE" id="PS51012"/>
    </source>
</evidence>
<dbReference type="InterPro" id="IPR047817">
    <property type="entry name" value="ABC2_TM_bact-type"/>
</dbReference>
<evidence type="ECO:0000256" key="7">
    <source>
        <dbReference type="ARBA" id="ARBA00023136"/>
    </source>
</evidence>
<comment type="caution">
    <text evidence="10">The sequence shown here is derived from an EMBL/GenBank/DDBJ whole genome shotgun (WGS) entry which is preliminary data.</text>
</comment>
<evidence type="ECO:0000256" key="2">
    <source>
        <dbReference type="ARBA" id="ARBA00007783"/>
    </source>
</evidence>
<keyword evidence="3" id="KW-0813">Transport</keyword>
<evidence type="ECO:0000256" key="6">
    <source>
        <dbReference type="ARBA" id="ARBA00022989"/>
    </source>
</evidence>
<keyword evidence="4" id="KW-1003">Cell membrane</keyword>
<evidence type="ECO:0000313" key="10">
    <source>
        <dbReference type="EMBL" id="MPM02079.1"/>
    </source>
</evidence>
<dbReference type="InterPro" id="IPR013525">
    <property type="entry name" value="ABC2_TM"/>
</dbReference>
<dbReference type="PANTHER" id="PTHR30294:SF29">
    <property type="entry name" value="MULTIDRUG ABC TRANSPORTER PERMEASE YBHS-RELATED"/>
    <property type="match status" value="1"/>
</dbReference>
<comment type="subcellular location">
    <subcellularLocation>
        <location evidence="1">Cell membrane</location>
        <topology evidence="1">Multi-pass membrane protein</topology>
    </subcellularLocation>
</comment>
<accession>A0A644WEQ6</accession>
<gene>
    <name evidence="10" type="primary">ybhR_17</name>
    <name evidence="10" type="ORF">SDC9_48324</name>
</gene>
<feature type="transmembrane region" description="Helical" evidence="8">
    <location>
        <begin position="288"/>
        <end position="308"/>
    </location>
</feature>
<evidence type="ECO:0000256" key="4">
    <source>
        <dbReference type="ARBA" id="ARBA00022475"/>
    </source>
</evidence>